<keyword evidence="4 5" id="KW-0472">Membrane</keyword>
<keyword evidence="3 5" id="KW-1133">Transmembrane helix</keyword>
<feature type="transmembrane region" description="Helical" evidence="5">
    <location>
        <begin position="113"/>
        <end position="133"/>
    </location>
</feature>
<dbReference type="GO" id="GO:0004967">
    <property type="term" value="F:glucagon receptor activity"/>
    <property type="evidence" value="ECO:0007669"/>
    <property type="project" value="TreeGrafter"/>
</dbReference>
<name>A0A3Q4HHJ2_NEOBR</name>
<evidence type="ECO:0000256" key="4">
    <source>
        <dbReference type="ARBA" id="ARBA00023136"/>
    </source>
</evidence>
<dbReference type="Proteomes" id="UP000261580">
    <property type="component" value="Unassembled WGS sequence"/>
</dbReference>
<feature type="transmembrane region" description="Helical" evidence="5">
    <location>
        <begin position="145"/>
        <end position="171"/>
    </location>
</feature>
<dbReference type="PRINTS" id="PR00249">
    <property type="entry name" value="GPCRSECRETIN"/>
</dbReference>
<dbReference type="GO" id="GO:0005886">
    <property type="term" value="C:plasma membrane"/>
    <property type="evidence" value="ECO:0007669"/>
    <property type="project" value="TreeGrafter"/>
</dbReference>
<protein>
    <submittedName>
        <fullName evidence="7">Glucagon like peptide 2 receptor</fullName>
    </submittedName>
</protein>
<dbReference type="AlphaFoldDB" id="A0A3Q4HHJ2"/>
<evidence type="ECO:0000256" key="5">
    <source>
        <dbReference type="SAM" id="Phobius"/>
    </source>
</evidence>
<evidence type="ECO:0000256" key="1">
    <source>
        <dbReference type="ARBA" id="ARBA00004141"/>
    </source>
</evidence>
<dbReference type="InterPro" id="IPR017981">
    <property type="entry name" value="GPCR_2-like_7TM"/>
</dbReference>
<dbReference type="GO" id="GO:0017046">
    <property type="term" value="F:peptide hormone binding"/>
    <property type="evidence" value="ECO:0007669"/>
    <property type="project" value="TreeGrafter"/>
</dbReference>
<dbReference type="Gene3D" id="1.20.1070.10">
    <property type="entry name" value="Rhodopsin 7-helix transmembrane proteins"/>
    <property type="match status" value="1"/>
</dbReference>
<evidence type="ECO:0000313" key="8">
    <source>
        <dbReference type="Proteomes" id="UP000261580"/>
    </source>
</evidence>
<dbReference type="PROSITE" id="PS50261">
    <property type="entry name" value="G_PROTEIN_RECEP_F2_4"/>
    <property type="match status" value="1"/>
</dbReference>
<dbReference type="Pfam" id="PF00002">
    <property type="entry name" value="7tm_2"/>
    <property type="match status" value="1"/>
</dbReference>
<dbReference type="InterPro" id="IPR000832">
    <property type="entry name" value="GPCR_2_secretin-like"/>
</dbReference>
<dbReference type="PANTHER" id="PTHR45620">
    <property type="entry name" value="PDF RECEPTOR-LIKE PROTEIN-RELATED"/>
    <property type="match status" value="1"/>
</dbReference>
<dbReference type="InterPro" id="IPR050332">
    <property type="entry name" value="GPCR_2"/>
</dbReference>
<keyword evidence="8" id="KW-1185">Reference proteome</keyword>
<feature type="transmembrane region" description="Helical" evidence="5">
    <location>
        <begin position="83"/>
        <end position="101"/>
    </location>
</feature>
<dbReference type="GeneTree" id="ENSGT00940000158127"/>
<dbReference type="Bgee" id="ENSNBRG00000012607">
    <property type="expression patterns" value="Expressed in mesonephros and 1 other cell type or tissue"/>
</dbReference>
<dbReference type="GO" id="GO:0007166">
    <property type="term" value="P:cell surface receptor signaling pathway"/>
    <property type="evidence" value="ECO:0007669"/>
    <property type="project" value="InterPro"/>
</dbReference>
<sequence>MINGFFKLLLYLLTRKLHCTRNYIHMNLFVSFILRAAAILSKEIIMHIMYSNLPKDDPGWNTYSMIMCRLSKVCMEYFVACNYFWLLVEAIFLHTLLFTAVLTKRCLLKKYMLLGWGTPALFVTPWTVVKILYENTECWSIINRGFWWIIKGPITLSVIFFIFIKILMLLLSKLKADQVKFTDYRYRYLRFYCFSV</sequence>
<dbReference type="Ensembl" id="ENSNBRT00000016948.1">
    <property type="protein sequence ID" value="ENSNBRP00000016507.1"/>
    <property type="gene ID" value="ENSNBRG00000012607.1"/>
</dbReference>
<evidence type="ECO:0000259" key="6">
    <source>
        <dbReference type="PROSITE" id="PS50261"/>
    </source>
</evidence>
<keyword evidence="2 5" id="KW-0812">Transmembrane</keyword>
<evidence type="ECO:0000256" key="3">
    <source>
        <dbReference type="ARBA" id="ARBA00022989"/>
    </source>
</evidence>
<reference evidence="7" key="2">
    <citation type="submission" date="2025-09" db="UniProtKB">
        <authorList>
            <consortium name="Ensembl"/>
        </authorList>
    </citation>
    <scope>IDENTIFICATION</scope>
</reference>
<accession>A0A3Q4HHJ2</accession>
<dbReference type="PANTHER" id="PTHR45620:SF23">
    <property type="entry name" value="GLUCAGON-LIKE PEPTIDE 2 RECEPTOR"/>
    <property type="match status" value="1"/>
</dbReference>
<evidence type="ECO:0000256" key="2">
    <source>
        <dbReference type="ARBA" id="ARBA00022692"/>
    </source>
</evidence>
<evidence type="ECO:0000313" key="7">
    <source>
        <dbReference type="Ensembl" id="ENSNBRP00000016507.1"/>
    </source>
</evidence>
<proteinExistence type="predicted"/>
<reference evidence="7" key="1">
    <citation type="submission" date="2025-08" db="UniProtKB">
        <authorList>
            <consortium name="Ensembl"/>
        </authorList>
    </citation>
    <scope>IDENTIFICATION</scope>
</reference>
<comment type="subcellular location">
    <subcellularLocation>
        <location evidence="1">Membrane</location>
        <topology evidence="1">Multi-pass membrane protein</topology>
    </subcellularLocation>
</comment>
<feature type="transmembrane region" description="Helical" evidence="5">
    <location>
        <begin position="28"/>
        <end position="50"/>
    </location>
</feature>
<organism evidence="7 8">
    <name type="scientific">Neolamprologus brichardi</name>
    <name type="common">Fairy cichlid</name>
    <name type="synonym">Lamprologus brichardi</name>
    <dbReference type="NCBI Taxonomy" id="32507"/>
    <lineage>
        <taxon>Eukaryota</taxon>
        <taxon>Metazoa</taxon>
        <taxon>Chordata</taxon>
        <taxon>Craniata</taxon>
        <taxon>Vertebrata</taxon>
        <taxon>Euteleostomi</taxon>
        <taxon>Actinopterygii</taxon>
        <taxon>Neopterygii</taxon>
        <taxon>Teleostei</taxon>
        <taxon>Neoteleostei</taxon>
        <taxon>Acanthomorphata</taxon>
        <taxon>Ovalentaria</taxon>
        <taxon>Cichlomorphae</taxon>
        <taxon>Cichliformes</taxon>
        <taxon>Cichlidae</taxon>
        <taxon>African cichlids</taxon>
        <taxon>Pseudocrenilabrinae</taxon>
        <taxon>Lamprologini</taxon>
        <taxon>Neolamprologus</taxon>
    </lineage>
</organism>
<feature type="domain" description="G-protein coupled receptors family 2 profile 2" evidence="6">
    <location>
        <begin position="1"/>
        <end position="196"/>
    </location>
</feature>
<dbReference type="GO" id="GO:0007188">
    <property type="term" value="P:adenylate cyclase-modulating G protein-coupled receptor signaling pathway"/>
    <property type="evidence" value="ECO:0007669"/>
    <property type="project" value="TreeGrafter"/>
</dbReference>